<dbReference type="PROSITE" id="PS00478">
    <property type="entry name" value="LIM_DOMAIN_1"/>
    <property type="match status" value="2"/>
</dbReference>
<name>A0ABN9EG56_9NEOB</name>
<dbReference type="EMBL" id="CATNWA010015394">
    <property type="protein sequence ID" value="CAI9582947.1"/>
    <property type="molecule type" value="Genomic_DNA"/>
</dbReference>
<sequence length="173" mass="20129">MKKQYHASCFTCRKCHRLLAGQLYYQKDGQPLCEHCYKDTLEKCANCQTLIMQHIVRAMGNSYHPECFRCVVCHRMIADESFAVDEYNDVHCAEDYYRKYAPICSVCEQPIVPRNGQDSYKIECIGRSFHENCYRCEKCRVLLSLEPTESGCYPLSGHVLCKSCHLSWKDELS</sequence>
<accession>A0ABN9EG56</accession>
<keyword evidence="8" id="KW-1185">Reference proteome</keyword>
<evidence type="ECO:0000256" key="4">
    <source>
        <dbReference type="ARBA" id="ARBA00023038"/>
    </source>
</evidence>
<evidence type="ECO:0000256" key="1">
    <source>
        <dbReference type="ARBA" id="ARBA00022723"/>
    </source>
</evidence>
<dbReference type="InterPro" id="IPR001781">
    <property type="entry name" value="Znf_LIM"/>
</dbReference>
<evidence type="ECO:0000256" key="5">
    <source>
        <dbReference type="PROSITE-ProRule" id="PRU00125"/>
    </source>
</evidence>
<keyword evidence="2" id="KW-0677">Repeat</keyword>
<dbReference type="SMART" id="SM00132">
    <property type="entry name" value="LIM"/>
    <property type="match status" value="3"/>
</dbReference>
<evidence type="ECO:0000259" key="6">
    <source>
        <dbReference type="PROSITE" id="PS50023"/>
    </source>
</evidence>
<organism evidence="7 8">
    <name type="scientific">Staurois parvus</name>
    <dbReference type="NCBI Taxonomy" id="386267"/>
    <lineage>
        <taxon>Eukaryota</taxon>
        <taxon>Metazoa</taxon>
        <taxon>Chordata</taxon>
        <taxon>Craniata</taxon>
        <taxon>Vertebrata</taxon>
        <taxon>Euteleostomi</taxon>
        <taxon>Amphibia</taxon>
        <taxon>Batrachia</taxon>
        <taxon>Anura</taxon>
        <taxon>Neobatrachia</taxon>
        <taxon>Ranoidea</taxon>
        <taxon>Ranidae</taxon>
        <taxon>Staurois</taxon>
    </lineage>
</organism>
<dbReference type="Pfam" id="PF00412">
    <property type="entry name" value="LIM"/>
    <property type="match status" value="3"/>
</dbReference>
<dbReference type="PANTHER" id="PTHR24207:SF1">
    <property type="entry name" value="FILAMIN-BINDING LIM PROTEIN 1"/>
    <property type="match status" value="1"/>
</dbReference>
<gene>
    <name evidence="7" type="ORF">SPARVUS_LOCUS9737546</name>
</gene>
<reference evidence="7" key="1">
    <citation type="submission" date="2023-05" db="EMBL/GenBank/DDBJ databases">
        <authorList>
            <person name="Stuckert A."/>
        </authorList>
    </citation>
    <scope>NUCLEOTIDE SEQUENCE</scope>
</reference>
<feature type="domain" description="LIM zinc-binding" evidence="6">
    <location>
        <begin position="103"/>
        <end position="171"/>
    </location>
</feature>
<comment type="caution">
    <text evidence="7">The sequence shown here is derived from an EMBL/GenBank/DDBJ whole genome shotgun (WGS) entry which is preliminary data.</text>
</comment>
<dbReference type="PROSITE" id="PS50023">
    <property type="entry name" value="LIM_DOMAIN_2"/>
    <property type="match status" value="2"/>
</dbReference>
<evidence type="ECO:0000256" key="3">
    <source>
        <dbReference type="ARBA" id="ARBA00022833"/>
    </source>
</evidence>
<dbReference type="Gene3D" id="2.10.110.10">
    <property type="entry name" value="Cysteine Rich Protein"/>
    <property type="match status" value="3"/>
</dbReference>
<protein>
    <recommendedName>
        <fullName evidence="6">LIM zinc-binding domain-containing protein</fullName>
    </recommendedName>
</protein>
<evidence type="ECO:0000313" key="7">
    <source>
        <dbReference type="EMBL" id="CAI9582947.1"/>
    </source>
</evidence>
<keyword evidence="3 5" id="KW-0862">Zinc</keyword>
<keyword evidence="4 5" id="KW-0440">LIM domain</keyword>
<dbReference type="SUPFAM" id="SSF57716">
    <property type="entry name" value="Glucocorticoid receptor-like (DNA-binding domain)"/>
    <property type="match status" value="2"/>
</dbReference>
<proteinExistence type="predicted"/>
<evidence type="ECO:0000256" key="2">
    <source>
        <dbReference type="ARBA" id="ARBA00022737"/>
    </source>
</evidence>
<dbReference type="PANTHER" id="PTHR24207">
    <property type="entry name" value="ZYX102 PROTEIN"/>
    <property type="match status" value="1"/>
</dbReference>
<feature type="domain" description="LIM zinc-binding" evidence="6">
    <location>
        <begin position="42"/>
        <end position="102"/>
    </location>
</feature>
<keyword evidence="1 5" id="KW-0479">Metal-binding</keyword>
<evidence type="ECO:0000313" key="8">
    <source>
        <dbReference type="Proteomes" id="UP001162483"/>
    </source>
</evidence>
<dbReference type="Proteomes" id="UP001162483">
    <property type="component" value="Unassembled WGS sequence"/>
</dbReference>